<dbReference type="Proteomes" id="UP000237105">
    <property type="component" value="Unassembled WGS sequence"/>
</dbReference>
<gene>
    <name evidence="1" type="ORF">PanWU01x14_057990</name>
</gene>
<keyword evidence="2" id="KW-1185">Reference proteome</keyword>
<protein>
    <submittedName>
        <fullName evidence="1">Uncharacterized protein</fullName>
    </submittedName>
</protein>
<evidence type="ECO:0000313" key="1">
    <source>
        <dbReference type="EMBL" id="PON73617.1"/>
    </source>
</evidence>
<dbReference type="AlphaFoldDB" id="A0A2P5DJZ1"/>
<dbReference type="OrthoDB" id="1746690at2759"/>
<sequence>VDFETILNIPIGDTPVDDRIVWHFDSKGQYSVKSDYHVGMSSWIEAEFSCQNNLSSW</sequence>
<proteinExistence type="predicted"/>
<dbReference type="EMBL" id="JXTB01000033">
    <property type="protein sequence ID" value="PON73617.1"/>
    <property type="molecule type" value="Genomic_DNA"/>
</dbReference>
<feature type="non-terminal residue" evidence="1">
    <location>
        <position position="1"/>
    </location>
</feature>
<evidence type="ECO:0000313" key="2">
    <source>
        <dbReference type="Proteomes" id="UP000237105"/>
    </source>
</evidence>
<organism evidence="1 2">
    <name type="scientific">Parasponia andersonii</name>
    <name type="common">Sponia andersonii</name>
    <dbReference type="NCBI Taxonomy" id="3476"/>
    <lineage>
        <taxon>Eukaryota</taxon>
        <taxon>Viridiplantae</taxon>
        <taxon>Streptophyta</taxon>
        <taxon>Embryophyta</taxon>
        <taxon>Tracheophyta</taxon>
        <taxon>Spermatophyta</taxon>
        <taxon>Magnoliopsida</taxon>
        <taxon>eudicotyledons</taxon>
        <taxon>Gunneridae</taxon>
        <taxon>Pentapetalae</taxon>
        <taxon>rosids</taxon>
        <taxon>fabids</taxon>
        <taxon>Rosales</taxon>
        <taxon>Cannabaceae</taxon>
        <taxon>Parasponia</taxon>
    </lineage>
</organism>
<name>A0A2P5DJZ1_PARAD</name>
<comment type="caution">
    <text evidence="1">The sequence shown here is derived from an EMBL/GenBank/DDBJ whole genome shotgun (WGS) entry which is preliminary data.</text>
</comment>
<accession>A0A2P5DJZ1</accession>
<reference evidence="2" key="1">
    <citation type="submission" date="2016-06" db="EMBL/GenBank/DDBJ databases">
        <title>Parallel loss of symbiosis genes in relatives of nitrogen-fixing non-legume Parasponia.</title>
        <authorList>
            <person name="Van Velzen R."/>
            <person name="Holmer R."/>
            <person name="Bu F."/>
            <person name="Rutten L."/>
            <person name="Van Zeijl A."/>
            <person name="Liu W."/>
            <person name="Santuari L."/>
            <person name="Cao Q."/>
            <person name="Sharma T."/>
            <person name="Shen D."/>
            <person name="Roswanjaya Y."/>
            <person name="Wardhani T."/>
            <person name="Kalhor M.S."/>
            <person name="Jansen J."/>
            <person name="Van den Hoogen J."/>
            <person name="Gungor B."/>
            <person name="Hartog M."/>
            <person name="Hontelez J."/>
            <person name="Verver J."/>
            <person name="Yang W.-C."/>
            <person name="Schijlen E."/>
            <person name="Repin R."/>
            <person name="Schilthuizen M."/>
            <person name="Schranz E."/>
            <person name="Heidstra R."/>
            <person name="Miyata K."/>
            <person name="Fedorova E."/>
            <person name="Kohlen W."/>
            <person name="Bisseling T."/>
            <person name="Smit S."/>
            <person name="Geurts R."/>
        </authorList>
    </citation>
    <scope>NUCLEOTIDE SEQUENCE [LARGE SCALE GENOMIC DNA]</scope>
    <source>
        <strain evidence="2">cv. WU1-14</strain>
    </source>
</reference>